<evidence type="ECO:0000256" key="1">
    <source>
        <dbReference type="ARBA" id="ARBA00004123"/>
    </source>
</evidence>
<feature type="compositionally biased region" description="Basic residues" evidence="10">
    <location>
        <begin position="247"/>
        <end position="262"/>
    </location>
</feature>
<keyword evidence="2" id="KW-0479">Metal-binding</keyword>
<reference evidence="13" key="1">
    <citation type="submission" date="2016-06" db="EMBL/GenBank/DDBJ databases">
        <title>Parallel loss of symbiosis genes in relatives of nitrogen-fixing non-legume Parasponia.</title>
        <authorList>
            <person name="Van Velzen R."/>
            <person name="Holmer R."/>
            <person name="Bu F."/>
            <person name="Rutten L."/>
            <person name="Van Zeijl A."/>
            <person name="Liu W."/>
            <person name="Santuari L."/>
            <person name="Cao Q."/>
            <person name="Sharma T."/>
            <person name="Shen D."/>
            <person name="Roswanjaya Y."/>
            <person name="Wardhani T."/>
            <person name="Kalhor M.S."/>
            <person name="Jansen J."/>
            <person name="Van den Hoogen J."/>
            <person name="Gungor B."/>
            <person name="Hartog M."/>
            <person name="Hontelez J."/>
            <person name="Verver J."/>
            <person name="Yang W.-C."/>
            <person name="Schijlen E."/>
            <person name="Repin R."/>
            <person name="Schilthuizen M."/>
            <person name="Schranz E."/>
            <person name="Heidstra R."/>
            <person name="Miyata K."/>
            <person name="Fedorova E."/>
            <person name="Kohlen W."/>
            <person name="Bisseling T."/>
            <person name="Smit S."/>
            <person name="Geurts R."/>
        </authorList>
    </citation>
    <scope>NUCLEOTIDE SEQUENCE [LARGE SCALE GENOMIC DNA]</scope>
    <source>
        <strain evidence="13">cv. RG33-2</strain>
    </source>
</reference>
<dbReference type="Gene3D" id="4.10.1100.10">
    <property type="entry name" value="Transcription factor, SBP-box domain"/>
    <property type="match status" value="1"/>
</dbReference>
<keyword evidence="7" id="KW-0804">Transcription</keyword>
<evidence type="ECO:0000256" key="8">
    <source>
        <dbReference type="ARBA" id="ARBA00023242"/>
    </source>
</evidence>
<dbReference type="GO" id="GO:0008270">
    <property type="term" value="F:zinc ion binding"/>
    <property type="evidence" value="ECO:0007669"/>
    <property type="project" value="UniProtKB-KW"/>
</dbReference>
<dbReference type="OrthoDB" id="514967at2759"/>
<dbReference type="STRING" id="63057.A0A2P5C9H5"/>
<evidence type="ECO:0000256" key="7">
    <source>
        <dbReference type="ARBA" id="ARBA00023163"/>
    </source>
</evidence>
<comment type="caution">
    <text evidence="12">The sequence shown here is derived from an EMBL/GenBank/DDBJ whole genome shotgun (WGS) entry which is preliminary data.</text>
</comment>
<feature type="compositionally biased region" description="Polar residues" evidence="10">
    <location>
        <begin position="56"/>
        <end position="66"/>
    </location>
</feature>
<dbReference type="InParanoid" id="A0A2P5C9H5"/>
<dbReference type="GO" id="GO:0005634">
    <property type="term" value="C:nucleus"/>
    <property type="evidence" value="ECO:0007669"/>
    <property type="project" value="UniProtKB-SubCell"/>
</dbReference>
<dbReference type="AlphaFoldDB" id="A0A2P5C9H5"/>
<dbReference type="InterPro" id="IPR004333">
    <property type="entry name" value="SBP_dom"/>
</dbReference>
<evidence type="ECO:0000256" key="4">
    <source>
        <dbReference type="ARBA" id="ARBA00022833"/>
    </source>
</evidence>
<evidence type="ECO:0000313" key="12">
    <source>
        <dbReference type="EMBL" id="PON57716.1"/>
    </source>
</evidence>
<feature type="region of interest" description="Disordered" evidence="10">
    <location>
        <begin position="246"/>
        <end position="281"/>
    </location>
</feature>
<proteinExistence type="predicted"/>
<evidence type="ECO:0000313" key="13">
    <source>
        <dbReference type="Proteomes" id="UP000237000"/>
    </source>
</evidence>
<evidence type="ECO:0000256" key="9">
    <source>
        <dbReference type="PROSITE-ProRule" id="PRU00470"/>
    </source>
</evidence>
<dbReference type="FunFam" id="4.10.1100.10:FF:000001">
    <property type="entry name" value="Squamosa promoter-binding-like protein 14"/>
    <property type="match status" value="1"/>
</dbReference>
<keyword evidence="6" id="KW-0238">DNA-binding</keyword>
<evidence type="ECO:0000256" key="6">
    <source>
        <dbReference type="ARBA" id="ARBA00023125"/>
    </source>
</evidence>
<gene>
    <name evidence="12" type="ORF">TorRG33x02_293040</name>
</gene>
<keyword evidence="5" id="KW-0805">Transcription regulation</keyword>
<evidence type="ECO:0000256" key="10">
    <source>
        <dbReference type="SAM" id="MobiDB-lite"/>
    </source>
</evidence>
<dbReference type="SUPFAM" id="SSF103612">
    <property type="entry name" value="SBT domain"/>
    <property type="match status" value="1"/>
</dbReference>
<evidence type="ECO:0000256" key="2">
    <source>
        <dbReference type="ARBA" id="ARBA00022723"/>
    </source>
</evidence>
<feature type="domain" description="SBP-type" evidence="11">
    <location>
        <begin position="185"/>
        <end position="262"/>
    </location>
</feature>
<keyword evidence="4" id="KW-0862">Zinc</keyword>
<dbReference type="GO" id="GO:0003677">
    <property type="term" value="F:DNA binding"/>
    <property type="evidence" value="ECO:0007669"/>
    <property type="project" value="UniProtKB-KW"/>
</dbReference>
<dbReference type="PROSITE" id="PS51141">
    <property type="entry name" value="ZF_SBP"/>
    <property type="match status" value="1"/>
</dbReference>
<dbReference type="EMBL" id="JXTC01000394">
    <property type="protein sequence ID" value="PON57716.1"/>
    <property type="molecule type" value="Genomic_DNA"/>
</dbReference>
<keyword evidence="8" id="KW-0539">Nucleus</keyword>
<dbReference type="Pfam" id="PF03110">
    <property type="entry name" value="SBP"/>
    <property type="match status" value="1"/>
</dbReference>
<evidence type="ECO:0000259" key="11">
    <source>
        <dbReference type="PROSITE" id="PS51141"/>
    </source>
</evidence>
<keyword evidence="3 9" id="KW-0863">Zinc-finger</keyword>
<dbReference type="PANTHER" id="PTHR31251:SF180">
    <property type="entry name" value="SBP-TYPE DOMAIN-CONTAINING PROTEIN"/>
    <property type="match status" value="1"/>
</dbReference>
<accession>A0A2P5C9H5</accession>
<dbReference type="Proteomes" id="UP000237000">
    <property type="component" value="Unassembled WGS sequence"/>
</dbReference>
<keyword evidence="13" id="KW-1185">Reference proteome</keyword>
<evidence type="ECO:0000256" key="3">
    <source>
        <dbReference type="ARBA" id="ARBA00022771"/>
    </source>
</evidence>
<sequence>MEIGGSNTLGGRGQSVNINIGTTSTLAWDMWELSNSNTTRMDWTTTSTTAGDKVSLYTTSESTSTADEGLTSGPRTHGSGSGQGPLVFRGYGEQGVVGLHLHHQTLYNAVDGAHLHPDPHLVCLKLGKRHYFEDASGAAAGQGPMGERRVAGFPMGMMKKGKANLHTGGCGIAAAAAPSLLPATVPRCQVEGCHVALVNAKDYHRRHKVCEMHSKAPKVMVSGSEQRFCQQCSRFHVVSEFEESKRSCKRRLAGHNERRRKSSHDSIARSSSHHASTTGRALSLLSSRTDYSWVPPSESDLSSRSSAALRELIAENRAAILAHQLILDKDTWHSSHHHPGDDQDFSADASAQRGGGAASVVFGPIESHHHQMFPPEPQQGWERMNENGAHVTLDLMQAPGPAFGTFMSSRGKTKSEDEDCSDHHLWNSFQGHNLV</sequence>
<dbReference type="PANTHER" id="PTHR31251">
    <property type="entry name" value="SQUAMOSA PROMOTER-BINDING-LIKE PROTEIN 4"/>
    <property type="match status" value="1"/>
</dbReference>
<dbReference type="InterPro" id="IPR044817">
    <property type="entry name" value="SBP-like"/>
</dbReference>
<comment type="subcellular location">
    <subcellularLocation>
        <location evidence="1">Nucleus</location>
    </subcellularLocation>
</comment>
<evidence type="ECO:0000256" key="5">
    <source>
        <dbReference type="ARBA" id="ARBA00023015"/>
    </source>
</evidence>
<feature type="region of interest" description="Disordered" evidence="10">
    <location>
        <begin position="56"/>
        <end position="84"/>
    </location>
</feature>
<organism evidence="12 13">
    <name type="scientific">Trema orientale</name>
    <name type="common">Charcoal tree</name>
    <name type="synonym">Celtis orientalis</name>
    <dbReference type="NCBI Taxonomy" id="63057"/>
    <lineage>
        <taxon>Eukaryota</taxon>
        <taxon>Viridiplantae</taxon>
        <taxon>Streptophyta</taxon>
        <taxon>Embryophyta</taxon>
        <taxon>Tracheophyta</taxon>
        <taxon>Spermatophyta</taxon>
        <taxon>Magnoliopsida</taxon>
        <taxon>eudicotyledons</taxon>
        <taxon>Gunneridae</taxon>
        <taxon>Pentapetalae</taxon>
        <taxon>rosids</taxon>
        <taxon>fabids</taxon>
        <taxon>Rosales</taxon>
        <taxon>Cannabaceae</taxon>
        <taxon>Trema</taxon>
    </lineage>
</organism>
<name>A0A2P5C9H5_TREOI</name>
<protein>
    <submittedName>
        <fullName evidence="12">SBP-box transcription factor</fullName>
    </submittedName>
</protein>
<dbReference type="InterPro" id="IPR036893">
    <property type="entry name" value="SBP_sf"/>
</dbReference>